<dbReference type="InterPro" id="IPR000873">
    <property type="entry name" value="AMP-dep_synth/lig_dom"/>
</dbReference>
<dbReference type="SUPFAM" id="SSF56801">
    <property type="entry name" value="Acetyl-CoA synthetase-like"/>
    <property type="match status" value="1"/>
</dbReference>
<sequence length="368" mass="40851">MDHLLLNGKKFYYEEIAGYSFRNSIPLNGYEATTLEFCRNWLNGVQEIAINTSGSTGAPKLITLTRRQIEVSAQYTLQILALKENDRALVCLNTEYIGGIMMLVRGFIGNLHLTIMEPINNPFKYLPPRGPDTFEFAAFVPLQLQVILTESPDKLNILNQMKGILVGGAPIGPELKKQIQIISAPVYHTYGMTETASHVALKRLNGNIPDTYFKSSPAVELGQDERGCLTIKGEVTNQQLLVTNDLVNLISEHEFEWLGRVDNTLNSGGVKVQAEKVEVALAQALLEHQFERRSFISAVPDDKLGQRIIAVLEGKPLSLAEEEKIYQSLQKLLHKYESPKAIKYTPSFTATASGKIDKTATLASLTES</sequence>
<dbReference type="GO" id="GO:0006631">
    <property type="term" value="P:fatty acid metabolic process"/>
    <property type="evidence" value="ECO:0007669"/>
    <property type="project" value="TreeGrafter"/>
</dbReference>
<dbReference type="InterPro" id="IPR045851">
    <property type="entry name" value="AMP-bd_C_sf"/>
</dbReference>
<proteinExistence type="predicted"/>
<evidence type="ECO:0000259" key="1">
    <source>
        <dbReference type="Pfam" id="PF00501"/>
    </source>
</evidence>
<dbReference type="PANTHER" id="PTHR43201:SF32">
    <property type="entry name" value="2-SUCCINYLBENZOATE--COA LIGASE, CHLOROPLASTIC_PEROXISOMAL"/>
    <property type="match status" value="1"/>
</dbReference>
<feature type="domain" description="AMP-dependent synthetase/ligase" evidence="1">
    <location>
        <begin position="52"/>
        <end position="203"/>
    </location>
</feature>
<name>A0A6J4K046_9BACT</name>
<organism evidence="2">
    <name type="scientific">uncultured Adhaeribacter sp</name>
    <dbReference type="NCBI Taxonomy" id="448109"/>
    <lineage>
        <taxon>Bacteria</taxon>
        <taxon>Pseudomonadati</taxon>
        <taxon>Bacteroidota</taxon>
        <taxon>Cytophagia</taxon>
        <taxon>Cytophagales</taxon>
        <taxon>Hymenobacteraceae</taxon>
        <taxon>Adhaeribacter</taxon>
        <taxon>environmental samples</taxon>
    </lineage>
</organism>
<dbReference type="Gene3D" id="3.40.50.12780">
    <property type="entry name" value="N-terminal domain of ligase-like"/>
    <property type="match status" value="1"/>
</dbReference>
<evidence type="ECO:0000313" key="2">
    <source>
        <dbReference type="EMBL" id="CAA9292132.1"/>
    </source>
</evidence>
<dbReference type="Pfam" id="PF00501">
    <property type="entry name" value="AMP-binding"/>
    <property type="match status" value="1"/>
</dbReference>
<gene>
    <name evidence="2" type="ORF">AVDCRST_MAG95-4076</name>
</gene>
<dbReference type="GO" id="GO:0008756">
    <property type="term" value="F:o-succinylbenzoate-CoA ligase activity"/>
    <property type="evidence" value="ECO:0007669"/>
    <property type="project" value="UniProtKB-EC"/>
</dbReference>
<dbReference type="EMBL" id="CADCTJ010001282">
    <property type="protein sequence ID" value="CAA9292132.1"/>
    <property type="molecule type" value="Genomic_DNA"/>
</dbReference>
<keyword evidence="2" id="KW-0436">Ligase</keyword>
<dbReference type="Gene3D" id="3.30.300.30">
    <property type="match status" value="1"/>
</dbReference>
<dbReference type="AlphaFoldDB" id="A0A6J4K046"/>
<reference evidence="2" key="1">
    <citation type="submission" date="2020-02" db="EMBL/GenBank/DDBJ databases">
        <authorList>
            <person name="Meier V. D."/>
        </authorList>
    </citation>
    <scope>NUCLEOTIDE SEQUENCE</scope>
    <source>
        <strain evidence="2">AVDCRST_MAG95</strain>
    </source>
</reference>
<dbReference type="InterPro" id="IPR042099">
    <property type="entry name" value="ANL_N_sf"/>
</dbReference>
<accession>A0A6J4K046</accession>
<dbReference type="EC" id="6.2.1.26" evidence="2"/>
<dbReference type="GO" id="GO:0031956">
    <property type="term" value="F:medium-chain fatty acid-CoA ligase activity"/>
    <property type="evidence" value="ECO:0007669"/>
    <property type="project" value="TreeGrafter"/>
</dbReference>
<protein>
    <submittedName>
        <fullName evidence="2">O-succinylbenzoic acid--CoA ligase</fullName>
        <ecNumber evidence="2">6.2.1.26</ecNumber>
    </submittedName>
</protein>
<dbReference type="PANTHER" id="PTHR43201">
    <property type="entry name" value="ACYL-COA SYNTHETASE"/>
    <property type="match status" value="1"/>
</dbReference>